<feature type="region of interest" description="Disordered" evidence="1">
    <location>
        <begin position="53"/>
        <end position="73"/>
    </location>
</feature>
<feature type="compositionally biased region" description="Basic and acidic residues" evidence="1">
    <location>
        <begin position="53"/>
        <end position="66"/>
    </location>
</feature>
<evidence type="ECO:0000313" key="3">
    <source>
        <dbReference type="Proteomes" id="UP000094828"/>
    </source>
</evidence>
<name>A0A1C3EQC8_9PLAN</name>
<accession>A0A1C3EQC8</accession>
<sequence>MRFFFALWRTAGFHDGHSRMKLLLPEIWRVLLIFHALETVSSASGFDTNPEGCHFDSKPAKQDTGHLTRWTAK</sequence>
<reference evidence="2 3" key="1">
    <citation type="submission" date="2016-05" db="EMBL/GenBank/DDBJ databases">
        <title>Genomic and physiological characterization of Planctopirus sp. isolated from fresh water lake.</title>
        <authorList>
            <person name="Subhash Y."/>
            <person name="Ramana C."/>
        </authorList>
    </citation>
    <scope>NUCLEOTIDE SEQUENCE [LARGE SCALE GENOMIC DNA]</scope>
    <source>
        <strain evidence="2 3">JC280</strain>
    </source>
</reference>
<dbReference type="Proteomes" id="UP000094828">
    <property type="component" value="Unassembled WGS sequence"/>
</dbReference>
<protein>
    <submittedName>
        <fullName evidence="2">Uncharacterized protein</fullName>
    </submittedName>
</protein>
<dbReference type="EMBL" id="LYDR01000033">
    <property type="protein sequence ID" value="ODA35446.1"/>
    <property type="molecule type" value="Genomic_DNA"/>
</dbReference>
<evidence type="ECO:0000256" key="1">
    <source>
        <dbReference type="SAM" id="MobiDB-lite"/>
    </source>
</evidence>
<dbReference type="AlphaFoldDB" id="A0A1C3EQC8"/>
<organism evidence="2 3">
    <name type="scientific">Planctopirus hydrillae</name>
    <dbReference type="NCBI Taxonomy" id="1841610"/>
    <lineage>
        <taxon>Bacteria</taxon>
        <taxon>Pseudomonadati</taxon>
        <taxon>Planctomycetota</taxon>
        <taxon>Planctomycetia</taxon>
        <taxon>Planctomycetales</taxon>
        <taxon>Planctomycetaceae</taxon>
        <taxon>Planctopirus</taxon>
    </lineage>
</organism>
<keyword evidence="3" id="KW-1185">Reference proteome</keyword>
<comment type="caution">
    <text evidence="2">The sequence shown here is derived from an EMBL/GenBank/DDBJ whole genome shotgun (WGS) entry which is preliminary data.</text>
</comment>
<dbReference type="STRING" id="1841610.A6X21_16655"/>
<dbReference type="RefSeq" id="WP_068845924.1">
    <property type="nucleotide sequence ID" value="NZ_LYDR01000033.1"/>
</dbReference>
<gene>
    <name evidence="2" type="ORF">A6X21_16655</name>
</gene>
<proteinExistence type="predicted"/>
<evidence type="ECO:0000313" key="2">
    <source>
        <dbReference type="EMBL" id="ODA35446.1"/>
    </source>
</evidence>